<evidence type="ECO:0000256" key="5">
    <source>
        <dbReference type="ARBA" id="ARBA00022777"/>
    </source>
</evidence>
<protein>
    <recommendedName>
        <fullName evidence="2">histidine kinase</fullName>
        <ecNumber evidence="2">2.7.13.3</ecNumber>
    </recommendedName>
</protein>
<dbReference type="InterPro" id="IPR000700">
    <property type="entry name" value="PAS-assoc_C"/>
</dbReference>
<feature type="domain" description="PAC" evidence="10">
    <location>
        <begin position="219"/>
        <end position="270"/>
    </location>
</feature>
<dbReference type="PANTHER" id="PTHR43304:SF1">
    <property type="entry name" value="PAC DOMAIN-CONTAINING PROTEIN"/>
    <property type="match status" value="1"/>
</dbReference>
<comment type="caution">
    <text evidence="11">The sequence shown here is derived from an EMBL/GenBank/DDBJ whole genome shotgun (WGS) entry which is preliminary data.</text>
</comment>
<feature type="domain" description="PAS" evidence="9">
    <location>
        <begin position="147"/>
        <end position="217"/>
    </location>
</feature>
<dbReference type="SUPFAM" id="SSF47384">
    <property type="entry name" value="Homodimeric domain of signal transducing histidine kinase"/>
    <property type="match status" value="1"/>
</dbReference>
<keyword evidence="6" id="KW-0175">Coiled coil</keyword>
<keyword evidence="4" id="KW-0808">Transferase</keyword>
<dbReference type="EMBL" id="JAHQXF010000002">
    <property type="protein sequence ID" value="MBV0924936.1"/>
    <property type="molecule type" value="Genomic_DNA"/>
</dbReference>
<dbReference type="SUPFAM" id="SSF55874">
    <property type="entry name" value="ATPase domain of HSP90 chaperone/DNA topoisomerase II/histidine kinase"/>
    <property type="match status" value="1"/>
</dbReference>
<dbReference type="Gene3D" id="3.30.450.20">
    <property type="entry name" value="PAS domain"/>
    <property type="match status" value="1"/>
</dbReference>
<dbReference type="GO" id="GO:0000155">
    <property type="term" value="F:phosphorelay sensor kinase activity"/>
    <property type="evidence" value="ECO:0007669"/>
    <property type="project" value="InterPro"/>
</dbReference>
<evidence type="ECO:0000256" key="3">
    <source>
        <dbReference type="ARBA" id="ARBA00022553"/>
    </source>
</evidence>
<organism evidence="11 12">
    <name type="scientific">Haloarcula limicola</name>
    <dbReference type="NCBI Taxonomy" id="1429915"/>
    <lineage>
        <taxon>Archaea</taxon>
        <taxon>Methanobacteriati</taxon>
        <taxon>Methanobacteriota</taxon>
        <taxon>Stenosarchaea group</taxon>
        <taxon>Halobacteria</taxon>
        <taxon>Halobacteriales</taxon>
        <taxon>Haloarculaceae</taxon>
        <taxon>Haloarcula</taxon>
    </lineage>
</organism>
<reference evidence="11 12" key="1">
    <citation type="submission" date="2021-06" db="EMBL/GenBank/DDBJ databases">
        <title>New haloarchaea isolates fom saline soil.</title>
        <authorList>
            <person name="Duran-Viseras A."/>
            <person name="Sanchez-Porro C.S."/>
            <person name="Ventosa A."/>
        </authorList>
    </citation>
    <scope>NUCLEOTIDE SEQUENCE [LARGE SCALE GENOMIC DNA]</scope>
    <source>
        <strain evidence="11 12">JCM 183640</strain>
    </source>
</reference>
<feature type="compositionally biased region" description="Low complexity" evidence="7">
    <location>
        <begin position="86"/>
        <end position="97"/>
    </location>
</feature>
<dbReference type="NCBIfam" id="TIGR00229">
    <property type="entry name" value="sensory_box"/>
    <property type="match status" value="1"/>
</dbReference>
<evidence type="ECO:0000256" key="6">
    <source>
        <dbReference type="SAM" id="Coils"/>
    </source>
</evidence>
<evidence type="ECO:0000256" key="1">
    <source>
        <dbReference type="ARBA" id="ARBA00000085"/>
    </source>
</evidence>
<dbReference type="SMART" id="SM00388">
    <property type="entry name" value="HisKA"/>
    <property type="match status" value="1"/>
</dbReference>
<dbReference type="CDD" id="cd00082">
    <property type="entry name" value="HisKA"/>
    <property type="match status" value="1"/>
</dbReference>
<evidence type="ECO:0000256" key="7">
    <source>
        <dbReference type="SAM" id="MobiDB-lite"/>
    </source>
</evidence>
<dbReference type="SMART" id="SM00091">
    <property type="entry name" value="PAS"/>
    <property type="match status" value="1"/>
</dbReference>
<keyword evidence="5" id="KW-0418">Kinase</keyword>
<dbReference type="PRINTS" id="PR00344">
    <property type="entry name" value="BCTRLSENSOR"/>
</dbReference>
<dbReference type="InterPro" id="IPR000014">
    <property type="entry name" value="PAS"/>
</dbReference>
<dbReference type="Gene3D" id="1.10.287.130">
    <property type="match status" value="1"/>
</dbReference>
<accession>A0A8J7YCX6</accession>
<keyword evidence="12" id="KW-1185">Reference proteome</keyword>
<name>A0A8J7YCX6_9EURY</name>
<evidence type="ECO:0000259" key="9">
    <source>
        <dbReference type="PROSITE" id="PS50112"/>
    </source>
</evidence>
<dbReference type="SUPFAM" id="SSF55785">
    <property type="entry name" value="PYP-like sensor domain (PAS domain)"/>
    <property type="match status" value="1"/>
</dbReference>
<dbReference type="PROSITE" id="PS50109">
    <property type="entry name" value="HIS_KIN"/>
    <property type="match status" value="1"/>
</dbReference>
<dbReference type="InterPro" id="IPR003661">
    <property type="entry name" value="HisK_dim/P_dom"/>
</dbReference>
<dbReference type="OrthoDB" id="106630at2157"/>
<dbReference type="SMART" id="SM00086">
    <property type="entry name" value="PAC"/>
    <property type="match status" value="1"/>
</dbReference>
<dbReference type="Pfam" id="PF00989">
    <property type="entry name" value="PAS"/>
    <property type="match status" value="1"/>
</dbReference>
<dbReference type="InterPro" id="IPR005467">
    <property type="entry name" value="His_kinase_dom"/>
</dbReference>
<dbReference type="InterPro" id="IPR052162">
    <property type="entry name" value="Sensor_kinase/Photoreceptor"/>
</dbReference>
<gene>
    <name evidence="11" type="ORF">KTS45_12080</name>
</gene>
<dbReference type="AlphaFoldDB" id="A0A8J7YCX6"/>
<evidence type="ECO:0000259" key="10">
    <source>
        <dbReference type="PROSITE" id="PS50113"/>
    </source>
</evidence>
<dbReference type="RefSeq" id="WP_162317785.1">
    <property type="nucleotide sequence ID" value="NZ_JAHQXF010000002.1"/>
</dbReference>
<dbReference type="InterPro" id="IPR036890">
    <property type="entry name" value="HATPase_C_sf"/>
</dbReference>
<dbReference type="InterPro" id="IPR036097">
    <property type="entry name" value="HisK_dim/P_sf"/>
</dbReference>
<dbReference type="Proteomes" id="UP000766550">
    <property type="component" value="Unassembled WGS sequence"/>
</dbReference>
<dbReference type="EC" id="2.7.13.3" evidence="2"/>
<dbReference type="GO" id="GO:0006355">
    <property type="term" value="P:regulation of DNA-templated transcription"/>
    <property type="evidence" value="ECO:0007669"/>
    <property type="project" value="InterPro"/>
</dbReference>
<feature type="domain" description="Histidine kinase" evidence="8">
    <location>
        <begin position="295"/>
        <end position="508"/>
    </location>
</feature>
<dbReference type="PROSITE" id="PS50112">
    <property type="entry name" value="PAS"/>
    <property type="match status" value="1"/>
</dbReference>
<dbReference type="Pfam" id="PF02518">
    <property type="entry name" value="HATPase_c"/>
    <property type="match status" value="1"/>
</dbReference>
<evidence type="ECO:0000313" key="11">
    <source>
        <dbReference type="EMBL" id="MBV0924936.1"/>
    </source>
</evidence>
<dbReference type="FunFam" id="3.30.565.10:FF:000006">
    <property type="entry name" value="Sensor histidine kinase WalK"/>
    <property type="match status" value="1"/>
</dbReference>
<evidence type="ECO:0000256" key="2">
    <source>
        <dbReference type="ARBA" id="ARBA00012438"/>
    </source>
</evidence>
<dbReference type="PROSITE" id="PS50113">
    <property type="entry name" value="PAC"/>
    <property type="match status" value="1"/>
</dbReference>
<evidence type="ECO:0000313" key="12">
    <source>
        <dbReference type="Proteomes" id="UP000766550"/>
    </source>
</evidence>
<dbReference type="InterPro" id="IPR004358">
    <property type="entry name" value="Sig_transdc_His_kin-like_C"/>
</dbReference>
<sequence>MTPSLHVLYVGDTMSPVHALQAHETDFTICLAATHEDALARLGGTAFDCAVYAGDRTERNVFLDGVTENLPTLPVVVYDGDRSNRSDPPNSSDSPTSRCDRVVTDADTVPEAVTELVSESSPHLSSVAADTGGEAEYDYRDTPLWDNPEFMKSVLDNLLDAFFVFSVNREMVEWNTRLEEITGRSGEELAESDPMAFIAEEHREEAFESLASVLTEGHTVGEYDLVAADGERTPCEFVVSLVTENGEPRYICGIARDISELRQKQAELERKQAELDQVVDELERSNAELEQFAYVASHDMKEPLRMVRNYLQLLEHRYSDELDEDATEFIDFAVDGARRLQGMIDQLLTYSRIDREGDPFRAVDCESVLATVRRNLEIAIEESDAEVESESLPVVTGDSNQLVQLFQNLVSNAIKYNDEAPHIYVGATREGDVWQFTVEDDGIGIPEDQVDRVFDAFYGDASGVDEADSTGIGLAICDRIVQRHGGDIWVESTVGEGTTFHFTLPVEDAELEPKSASLVEITNTNGSRAE</sequence>
<dbReference type="InterPro" id="IPR001610">
    <property type="entry name" value="PAC"/>
</dbReference>
<dbReference type="Gene3D" id="3.30.565.10">
    <property type="entry name" value="Histidine kinase-like ATPase, C-terminal domain"/>
    <property type="match status" value="1"/>
</dbReference>
<dbReference type="InterPro" id="IPR013767">
    <property type="entry name" value="PAS_fold"/>
</dbReference>
<evidence type="ECO:0000256" key="4">
    <source>
        <dbReference type="ARBA" id="ARBA00022679"/>
    </source>
</evidence>
<proteinExistence type="predicted"/>
<feature type="region of interest" description="Disordered" evidence="7">
    <location>
        <begin position="77"/>
        <end position="101"/>
    </location>
</feature>
<comment type="catalytic activity">
    <reaction evidence="1">
        <text>ATP + protein L-histidine = ADP + protein N-phospho-L-histidine.</text>
        <dbReference type="EC" id="2.7.13.3"/>
    </reaction>
</comment>
<dbReference type="Pfam" id="PF00512">
    <property type="entry name" value="HisKA"/>
    <property type="match status" value="1"/>
</dbReference>
<dbReference type="SMART" id="SM00387">
    <property type="entry name" value="HATPase_c"/>
    <property type="match status" value="1"/>
</dbReference>
<dbReference type="PANTHER" id="PTHR43304">
    <property type="entry name" value="PHYTOCHROME-LIKE PROTEIN CPH1"/>
    <property type="match status" value="1"/>
</dbReference>
<dbReference type="CDD" id="cd00130">
    <property type="entry name" value="PAS"/>
    <property type="match status" value="1"/>
</dbReference>
<dbReference type="InterPro" id="IPR035965">
    <property type="entry name" value="PAS-like_dom_sf"/>
</dbReference>
<keyword evidence="3" id="KW-0597">Phosphoprotein</keyword>
<dbReference type="InterPro" id="IPR003594">
    <property type="entry name" value="HATPase_dom"/>
</dbReference>
<evidence type="ECO:0000259" key="8">
    <source>
        <dbReference type="PROSITE" id="PS50109"/>
    </source>
</evidence>
<feature type="coiled-coil region" evidence="6">
    <location>
        <begin position="254"/>
        <end position="292"/>
    </location>
</feature>